<evidence type="ECO:0000313" key="1">
    <source>
        <dbReference type="EMBL" id="ORW09095.1"/>
    </source>
</evidence>
<sequence>MSTTPAATSAADLVSELRERGYRAELFPADPPHTKVDAVNVWFHPRDRYPSDTAWAPYEKDGWVWGRNFEYHASADASVTVLADRVLATLTPRG</sequence>
<reference evidence="1 2" key="1">
    <citation type="submission" date="2016-01" db="EMBL/GenBank/DDBJ databases">
        <title>The new phylogeny of the genus Mycobacterium.</title>
        <authorList>
            <person name="Tarcisio F."/>
            <person name="Conor M."/>
            <person name="Antonella G."/>
            <person name="Elisabetta G."/>
            <person name="Giulia F.S."/>
            <person name="Sara T."/>
            <person name="Anna F."/>
            <person name="Clotilde B."/>
            <person name="Roberto B."/>
            <person name="Veronica D.S."/>
            <person name="Fabio R."/>
            <person name="Monica P."/>
            <person name="Olivier J."/>
            <person name="Enrico T."/>
            <person name="Nicola S."/>
        </authorList>
    </citation>
    <scope>NUCLEOTIDE SEQUENCE [LARGE SCALE GENOMIC DNA]</scope>
    <source>
        <strain evidence="1 2">DSM 45166</strain>
    </source>
</reference>
<protein>
    <submittedName>
        <fullName evidence="1">Uncharacterized protein</fullName>
    </submittedName>
</protein>
<dbReference type="EMBL" id="LQPE01000026">
    <property type="protein sequence ID" value="ORW09095.1"/>
    <property type="molecule type" value="Genomic_DNA"/>
</dbReference>
<accession>A0A1X1YDH5</accession>
<gene>
    <name evidence="1" type="ORF">AWC14_22045</name>
</gene>
<comment type="caution">
    <text evidence="1">The sequence shown here is derived from an EMBL/GenBank/DDBJ whole genome shotgun (WGS) entry which is preliminary data.</text>
</comment>
<dbReference type="AlphaFoldDB" id="A0A1X1YDH5"/>
<name>A0A1X1YDH5_9MYCO</name>
<organism evidence="1 2">
    <name type="scientific">Mycobacterium kyorinense</name>
    <dbReference type="NCBI Taxonomy" id="487514"/>
    <lineage>
        <taxon>Bacteria</taxon>
        <taxon>Bacillati</taxon>
        <taxon>Actinomycetota</taxon>
        <taxon>Actinomycetes</taxon>
        <taxon>Mycobacteriales</taxon>
        <taxon>Mycobacteriaceae</taxon>
        <taxon>Mycobacterium</taxon>
    </lineage>
</organism>
<dbReference type="Proteomes" id="UP000193487">
    <property type="component" value="Unassembled WGS sequence"/>
</dbReference>
<evidence type="ECO:0000313" key="2">
    <source>
        <dbReference type="Proteomes" id="UP000193487"/>
    </source>
</evidence>
<dbReference type="RefSeq" id="WP_085241004.1">
    <property type="nucleotide sequence ID" value="NZ_LQPE01000026.1"/>
</dbReference>
<proteinExistence type="predicted"/>
<keyword evidence="2" id="KW-1185">Reference proteome</keyword>